<dbReference type="Gene3D" id="3.40.50.2000">
    <property type="entry name" value="Glycogen Phosphorylase B"/>
    <property type="match status" value="2"/>
</dbReference>
<name>A0ABY5IZV8_9FLAO</name>
<dbReference type="EMBL" id="CP101751">
    <property type="protein sequence ID" value="UUC47027.1"/>
    <property type="molecule type" value="Genomic_DNA"/>
</dbReference>
<dbReference type="RefSeq" id="WP_256552662.1">
    <property type="nucleotide sequence ID" value="NZ_CP101751.1"/>
</dbReference>
<dbReference type="Pfam" id="PF00534">
    <property type="entry name" value="Glycos_transf_1"/>
    <property type="match status" value="1"/>
</dbReference>
<reference evidence="2" key="1">
    <citation type="submission" date="2022-07" db="EMBL/GenBank/DDBJ databases">
        <title>Isolation, identification, and degradation of a PFOSA degrading strain from sewage treatment plant.</title>
        <authorList>
            <person name="Zhang L."/>
            <person name="Huo Y."/>
        </authorList>
    </citation>
    <scope>NUCLEOTIDE SEQUENCE</scope>
    <source>
        <strain evidence="2">C1</strain>
    </source>
</reference>
<dbReference type="PANTHER" id="PTHR12526:SF609">
    <property type="entry name" value="LIPOPOLYSACCHARIDE BIOSYNTHESIS PROTEIN"/>
    <property type="match status" value="1"/>
</dbReference>
<dbReference type="CDD" id="cd03794">
    <property type="entry name" value="GT4_WbuB-like"/>
    <property type="match status" value="1"/>
</dbReference>
<dbReference type="Proteomes" id="UP001059844">
    <property type="component" value="Chromosome"/>
</dbReference>
<dbReference type="PANTHER" id="PTHR12526">
    <property type="entry name" value="GLYCOSYLTRANSFERASE"/>
    <property type="match status" value="1"/>
</dbReference>
<proteinExistence type="predicted"/>
<dbReference type="InterPro" id="IPR001296">
    <property type="entry name" value="Glyco_trans_1"/>
</dbReference>
<keyword evidence="3" id="KW-1185">Reference proteome</keyword>
<organism evidence="2 3">
    <name type="scientific">Flavobacterium cerinum</name>
    <dbReference type="NCBI Taxonomy" id="2502784"/>
    <lineage>
        <taxon>Bacteria</taxon>
        <taxon>Pseudomonadati</taxon>
        <taxon>Bacteroidota</taxon>
        <taxon>Flavobacteriia</taxon>
        <taxon>Flavobacteriales</taxon>
        <taxon>Flavobacteriaceae</taxon>
        <taxon>Flavobacterium</taxon>
    </lineage>
</organism>
<evidence type="ECO:0000313" key="2">
    <source>
        <dbReference type="EMBL" id="UUC47027.1"/>
    </source>
</evidence>
<evidence type="ECO:0000313" key="3">
    <source>
        <dbReference type="Proteomes" id="UP001059844"/>
    </source>
</evidence>
<dbReference type="SUPFAM" id="SSF53756">
    <property type="entry name" value="UDP-Glycosyltransferase/glycogen phosphorylase"/>
    <property type="match status" value="1"/>
</dbReference>
<evidence type="ECO:0000259" key="1">
    <source>
        <dbReference type="Pfam" id="PF00534"/>
    </source>
</evidence>
<feature type="domain" description="Glycosyl transferase family 1" evidence="1">
    <location>
        <begin position="210"/>
        <end position="377"/>
    </location>
</feature>
<accession>A0ABY5IZV8</accession>
<sequence>MNILFLTLARITTLDERGIYTDLLRKFRNEGHHVYIVSPFERREKKKTGVVQESGATILNVKTFNLQKTNLVEKGIGTLAIEYQYLNAIRNHFANEKFDLVLYSTPPITFSKVISFVKKRDNAFAYLLLKDIFPQNAVDMKMLRENGILHRFFKQKEEKLYALSDTIGCMSDANKNYIIRHNPKIAESKIEVNPNSIEPIRAEITTEERIAIRKKYELPVNARILVYGGNLGKPQGIGFLLETIKATTAEEVFFLVVGSGTEYESIRKWFSDQQPTNAKLLKGLPKNDYDTLLRACDVGLIFLHKDFTIPNFPSRLLSYLEMAIPVIAATDPNTDIGQIIEKEKCGHWVISGDNTQMQNAIQAICSNENCEMMGANGWNLLQREYKVDHSYELIQKRIQNV</sequence>
<gene>
    <name evidence="2" type="ORF">NOX80_07440</name>
</gene>
<protein>
    <submittedName>
        <fullName evidence="2">Glycosyltransferase family 4 protein</fullName>
    </submittedName>
</protein>